<dbReference type="STRING" id="1776384.GCA_900086585_03022"/>
<gene>
    <name evidence="5" type="ORF">DW099_03680</name>
</gene>
<dbReference type="InterPro" id="IPR013123">
    <property type="entry name" value="SpoU_subst-bd"/>
</dbReference>
<organism evidence="5 6">
    <name type="scientific">Emergencia timonensis</name>
    <dbReference type="NCBI Taxonomy" id="1776384"/>
    <lineage>
        <taxon>Bacteria</taxon>
        <taxon>Bacillati</taxon>
        <taxon>Bacillota</taxon>
        <taxon>Clostridia</taxon>
        <taxon>Peptostreptococcales</taxon>
        <taxon>Anaerovoracaceae</taxon>
        <taxon>Emergencia</taxon>
    </lineage>
</organism>
<evidence type="ECO:0000259" key="4">
    <source>
        <dbReference type="SMART" id="SM00967"/>
    </source>
</evidence>
<accession>A0A415E7B3</accession>
<dbReference type="Gene3D" id="3.40.1280.10">
    <property type="match status" value="1"/>
</dbReference>
<dbReference type="SUPFAM" id="SSF55315">
    <property type="entry name" value="L30e-like"/>
    <property type="match status" value="1"/>
</dbReference>
<dbReference type="GO" id="GO:0008173">
    <property type="term" value="F:RNA methyltransferase activity"/>
    <property type="evidence" value="ECO:0007669"/>
    <property type="project" value="InterPro"/>
</dbReference>
<dbReference type="SUPFAM" id="SSF75217">
    <property type="entry name" value="alpha/beta knot"/>
    <property type="match status" value="1"/>
</dbReference>
<dbReference type="Pfam" id="PF22435">
    <property type="entry name" value="MRM3-like_sub_bind"/>
    <property type="match status" value="1"/>
</dbReference>
<dbReference type="InterPro" id="IPR053888">
    <property type="entry name" value="MRM3-like_sub_bind"/>
</dbReference>
<dbReference type="GeneID" id="83005337"/>
<reference evidence="5 6" key="1">
    <citation type="submission" date="2018-08" db="EMBL/GenBank/DDBJ databases">
        <title>A genome reference for cultivated species of the human gut microbiota.</title>
        <authorList>
            <person name="Zou Y."/>
            <person name="Xue W."/>
            <person name="Luo G."/>
        </authorList>
    </citation>
    <scope>NUCLEOTIDE SEQUENCE [LARGE SCALE GENOMIC DNA]</scope>
    <source>
        <strain evidence="5 6">AM07-24</strain>
    </source>
</reference>
<dbReference type="GO" id="GO:0003723">
    <property type="term" value="F:RNA binding"/>
    <property type="evidence" value="ECO:0007669"/>
    <property type="project" value="InterPro"/>
</dbReference>
<dbReference type="PANTHER" id="PTHR43191:SF2">
    <property type="entry name" value="RRNA METHYLTRANSFERASE 3, MITOCHONDRIAL"/>
    <property type="match status" value="1"/>
</dbReference>
<evidence type="ECO:0000313" key="6">
    <source>
        <dbReference type="Proteomes" id="UP000284841"/>
    </source>
</evidence>
<dbReference type="Gene3D" id="3.30.1330.30">
    <property type="match status" value="1"/>
</dbReference>
<protein>
    <submittedName>
        <fullName evidence="5">RNA methyltransferase</fullName>
    </submittedName>
</protein>
<evidence type="ECO:0000313" key="5">
    <source>
        <dbReference type="EMBL" id="RHJ89682.1"/>
    </source>
</evidence>
<dbReference type="RefSeq" id="WP_067540325.1">
    <property type="nucleotide sequence ID" value="NZ_AP025567.1"/>
</dbReference>
<keyword evidence="2 5" id="KW-0489">Methyltransferase</keyword>
<name>A0A415E7B3_9FIRM</name>
<dbReference type="PANTHER" id="PTHR43191">
    <property type="entry name" value="RRNA METHYLTRANSFERASE 3"/>
    <property type="match status" value="1"/>
</dbReference>
<feature type="domain" description="RNA 2-O ribose methyltransferase substrate binding" evidence="4">
    <location>
        <begin position="32"/>
        <end position="98"/>
    </location>
</feature>
<dbReference type="GO" id="GO:0005737">
    <property type="term" value="C:cytoplasm"/>
    <property type="evidence" value="ECO:0007669"/>
    <property type="project" value="UniProtKB-ARBA"/>
</dbReference>
<evidence type="ECO:0000256" key="1">
    <source>
        <dbReference type="ARBA" id="ARBA00007228"/>
    </source>
</evidence>
<evidence type="ECO:0000256" key="3">
    <source>
        <dbReference type="ARBA" id="ARBA00022679"/>
    </source>
</evidence>
<dbReference type="InterPro" id="IPR001537">
    <property type="entry name" value="SpoU_MeTrfase"/>
</dbReference>
<comment type="caution">
    <text evidence="5">The sequence shown here is derived from an EMBL/GenBank/DDBJ whole genome shotgun (WGS) entry which is preliminary data.</text>
</comment>
<evidence type="ECO:0000256" key="2">
    <source>
        <dbReference type="ARBA" id="ARBA00022603"/>
    </source>
</evidence>
<sequence>MIKEINSKDNRILKECQRLTQKKYRDKESRYLIEGHNLIEEAINDRVPIDYLIFDEEKALNTNFDGDSYIVKHSLFERIAQTETSQGVIAVVRKREYGFEELTARCQGGSNIVVLDRLQDPGNIGTIIRTAEGAGYAAVFALKGTADIFSPKTIRAAAGSVFRIPIIHVEDNRELKALAGDLHKKLVVTSLEADNNYFDADLCKDIALVIGNEGNGVSEELLEMADVKIRIPMAGRLESLNASVAAGILMYEAQRCKKKINKQHLSEVTIKCKRN</sequence>
<dbReference type="GO" id="GO:0032259">
    <property type="term" value="P:methylation"/>
    <property type="evidence" value="ECO:0007669"/>
    <property type="project" value="UniProtKB-KW"/>
</dbReference>
<dbReference type="GO" id="GO:0006396">
    <property type="term" value="P:RNA processing"/>
    <property type="evidence" value="ECO:0007669"/>
    <property type="project" value="InterPro"/>
</dbReference>
<keyword evidence="6" id="KW-1185">Reference proteome</keyword>
<keyword evidence="3 5" id="KW-0808">Transferase</keyword>
<proteinExistence type="inferred from homology"/>
<dbReference type="InterPro" id="IPR029064">
    <property type="entry name" value="Ribosomal_eL30-like_sf"/>
</dbReference>
<dbReference type="Pfam" id="PF00588">
    <property type="entry name" value="SpoU_methylase"/>
    <property type="match status" value="1"/>
</dbReference>
<dbReference type="InterPro" id="IPR029026">
    <property type="entry name" value="tRNA_m1G_MTases_N"/>
</dbReference>
<dbReference type="Proteomes" id="UP000284841">
    <property type="component" value="Unassembled WGS sequence"/>
</dbReference>
<dbReference type="OrthoDB" id="9785673at2"/>
<dbReference type="InterPro" id="IPR029028">
    <property type="entry name" value="Alpha/beta_knot_MTases"/>
</dbReference>
<dbReference type="SMART" id="SM00967">
    <property type="entry name" value="SpoU_sub_bind"/>
    <property type="match status" value="1"/>
</dbReference>
<dbReference type="CDD" id="cd18095">
    <property type="entry name" value="SpoU-like_rRNA-MTase"/>
    <property type="match status" value="1"/>
</dbReference>
<comment type="similarity">
    <text evidence="1">Belongs to the class IV-like SAM-binding methyltransferase superfamily. RNA methyltransferase TrmH family.</text>
</comment>
<dbReference type="AlphaFoldDB" id="A0A415E7B3"/>
<dbReference type="EMBL" id="QRMS01000001">
    <property type="protein sequence ID" value="RHJ89682.1"/>
    <property type="molecule type" value="Genomic_DNA"/>
</dbReference>
<dbReference type="InterPro" id="IPR051259">
    <property type="entry name" value="rRNA_Methyltransferase"/>
</dbReference>